<reference evidence="2" key="2">
    <citation type="journal article" date="2023" name="IMA Fungus">
        <title>Comparative genomic study of the Penicillium genus elucidates a diverse pangenome and 15 lateral gene transfer events.</title>
        <authorList>
            <person name="Petersen C."/>
            <person name="Sorensen T."/>
            <person name="Nielsen M.R."/>
            <person name="Sondergaard T.E."/>
            <person name="Sorensen J.L."/>
            <person name="Fitzpatrick D.A."/>
            <person name="Frisvad J.C."/>
            <person name="Nielsen K.L."/>
        </authorList>
    </citation>
    <scope>NUCLEOTIDE SEQUENCE</scope>
    <source>
        <strain evidence="2">IBT 21472</strain>
    </source>
</reference>
<dbReference type="EMBL" id="JAPZBO010000005">
    <property type="protein sequence ID" value="KAJ5315611.1"/>
    <property type="molecule type" value="Genomic_DNA"/>
</dbReference>
<name>A0A9W9H9H9_9EURO</name>
<evidence type="ECO:0000313" key="2">
    <source>
        <dbReference type="EMBL" id="KAJ5315611.1"/>
    </source>
</evidence>
<feature type="region of interest" description="Disordered" evidence="1">
    <location>
        <begin position="261"/>
        <end position="292"/>
    </location>
</feature>
<dbReference type="AlphaFoldDB" id="A0A9W9H9H9"/>
<comment type="caution">
    <text evidence="2">The sequence shown here is derived from an EMBL/GenBank/DDBJ whole genome shotgun (WGS) entry which is preliminary data.</text>
</comment>
<keyword evidence="3" id="KW-1185">Reference proteome</keyword>
<sequence>MRPGLAKPGALPLLALIIFSLLTLVPSLSSIYNIKLADFTFYAGARQVPLIQDSATDVVSEIHPVDPRKSWTLAAQHRPRGNRPSRSSRVGHGAPTIPSEIAPVENKSRVLHSTESSFKFSRRARAFRTYFIQQLDDYQFLTPFTNRSYATENANLPPTLAPSNITPSPTSNLEENPENTPQLSNESTSSYAAPNADSRLQFPTLRNIWQQACHSAIALWEITKDSPYNPALHPSTRTVSKYIESVFWSNASASYAVPSMPQTEKEPAFPTPTQISEKLPCDQPTDAASHHSPELRGSCMAVVIGLVVGIMWF</sequence>
<evidence type="ECO:0000313" key="3">
    <source>
        <dbReference type="Proteomes" id="UP001147746"/>
    </source>
</evidence>
<reference evidence="2" key="1">
    <citation type="submission" date="2022-12" db="EMBL/GenBank/DDBJ databases">
        <authorList>
            <person name="Petersen C."/>
        </authorList>
    </citation>
    <scope>NUCLEOTIDE SEQUENCE</scope>
    <source>
        <strain evidence="2">IBT 21472</strain>
    </source>
</reference>
<protein>
    <submittedName>
        <fullName evidence="2">Uncharacterized protein</fullName>
    </submittedName>
</protein>
<proteinExistence type="predicted"/>
<feature type="compositionally biased region" description="Polar residues" evidence="1">
    <location>
        <begin position="152"/>
        <end position="192"/>
    </location>
</feature>
<evidence type="ECO:0000256" key="1">
    <source>
        <dbReference type="SAM" id="MobiDB-lite"/>
    </source>
</evidence>
<gene>
    <name evidence="2" type="ORF">N7476_005918</name>
</gene>
<dbReference type="OrthoDB" id="4344543at2759"/>
<accession>A0A9W9H9H9</accession>
<feature type="region of interest" description="Disordered" evidence="1">
    <location>
        <begin position="75"/>
        <end position="99"/>
    </location>
</feature>
<feature type="region of interest" description="Disordered" evidence="1">
    <location>
        <begin position="152"/>
        <end position="194"/>
    </location>
</feature>
<dbReference type="Proteomes" id="UP001147746">
    <property type="component" value="Unassembled WGS sequence"/>
</dbReference>
<organism evidence="2 3">
    <name type="scientific">Penicillium atrosanguineum</name>
    <dbReference type="NCBI Taxonomy" id="1132637"/>
    <lineage>
        <taxon>Eukaryota</taxon>
        <taxon>Fungi</taxon>
        <taxon>Dikarya</taxon>
        <taxon>Ascomycota</taxon>
        <taxon>Pezizomycotina</taxon>
        <taxon>Eurotiomycetes</taxon>
        <taxon>Eurotiomycetidae</taxon>
        <taxon>Eurotiales</taxon>
        <taxon>Aspergillaceae</taxon>
        <taxon>Penicillium</taxon>
    </lineage>
</organism>